<comment type="caution">
    <text evidence="1">The sequence shown here is derived from an EMBL/GenBank/DDBJ whole genome shotgun (WGS) entry which is preliminary data.</text>
</comment>
<name>A0A6L2KM51_TANCI</name>
<evidence type="ECO:0000313" key="1">
    <source>
        <dbReference type="EMBL" id="GEU50386.1"/>
    </source>
</evidence>
<dbReference type="EMBL" id="BKCJ010002706">
    <property type="protein sequence ID" value="GEU50386.1"/>
    <property type="molecule type" value="Genomic_DNA"/>
</dbReference>
<reference evidence="1" key="1">
    <citation type="journal article" date="2019" name="Sci. Rep.">
        <title>Draft genome of Tanacetum cinerariifolium, the natural source of mosquito coil.</title>
        <authorList>
            <person name="Yamashiro T."/>
            <person name="Shiraishi A."/>
            <person name="Satake H."/>
            <person name="Nakayama K."/>
        </authorList>
    </citation>
    <scope>NUCLEOTIDE SEQUENCE</scope>
</reference>
<organism evidence="1">
    <name type="scientific">Tanacetum cinerariifolium</name>
    <name type="common">Dalmatian daisy</name>
    <name type="synonym">Chrysanthemum cinerariifolium</name>
    <dbReference type="NCBI Taxonomy" id="118510"/>
    <lineage>
        <taxon>Eukaryota</taxon>
        <taxon>Viridiplantae</taxon>
        <taxon>Streptophyta</taxon>
        <taxon>Embryophyta</taxon>
        <taxon>Tracheophyta</taxon>
        <taxon>Spermatophyta</taxon>
        <taxon>Magnoliopsida</taxon>
        <taxon>eudicotyledons</taxon>
        <taxon>Gunneridae</taxon>
        <taxon>Pentapetalae</taxon>
        <taxon>asterids</taxon>
        <taxon>campanulids</taxon>
        <taxon>Asterales</taxon>
        <taxon>Asteraceae</taxon>
        <taxon>Asteroideae</taxon>
        <taxon>Anthemideae</taxon>
        <taxon>Anthemidinae</taxon>
        <taxon>Tanacetum</taxon>
    </lineage>
</organism>
<gene>
    <name evidence="1" type="ORF">Tci_022364</name>
</gene>
<accession>A0A6L2KM51</accession>
<protein>
    <submittedName>
        <fullName evidence="1">Uncharacterized protein</fullName>
    </submittedName>
</protein>
<sequence>MTDKIDTVLKAINDEIMEALPSDMVKNPKLNVNSTSLVLSAHSYPMEDPQRSCHPFNSINAIKTCSSQASNLQKDQLQMVNKIRISKPKEPAKDFKDEFKDLNLNLPVLEVLAHALMYNAILDKYVESLELGKNRSAFIQGKMPDKMKDTGLFALPYMDKVPVTLLLISRGFLATANTIIDCKKAKIAVGEGVTRVIFRVKEINLGEEDDGKIVKSYTNKSYGKYVGVRRSDRKYDRLEQATKRGDEAWHAKIRLIDPDGEEFTKTFQSIPTTRKFFEKENPSEVINLDHFHDS</sequence>
<proteinExistence type="predicted"/>
<dbReference type="AlphaFoldDB" id="A0A6L2KM51"/>